<keyword evidence="9" id="KW-1185">Reference proteome</keyword>
<evidence type="ECO:0000256" key="4">
    <source>
        <dbReference type="ARBA" id="ARBA00017099"/>
    </source>
</evidence>
<evidence type="ECO:0000256" key="3">
    <source>
        <dbReference type="ARBA" id="ARBA00012929"/>
    </source>
</evidence>
<dbReference type="Pfam" id="PF04321">
    <property type="entry name" value="RmlD_sub_bind"/>
    <property type="match status" value="1"/>
</dbReference>
<evidence type="ECO:0000256" key="1">
    <source>
        <dbReference type="ARBA" id="ARBA00004781"/>
    </source>
</evidence>
<comment type="caution">
    <text evidence="8">The sequence shown here is derived from an EMBL/GenBank/DDBJ whole genome shotgun (WGS) entry which is preliminary data.</text>
</comment>
<proteinExistence type="inferred from homology"/>
<evidence type="ECO:0000313" key="9">
    <source>
        <dbReference type="Proteomes" id="UP001310022"/>
    </source>
</evidence>
<dbReference type="EMBL" id="BQKE01000001">
    <property type="protein sequence ID" value="GJM61492.1"/>
    <property type="molecule type" value="Genomic_DNA"/>
</dbReference>
<evidence type="ECO:0000313" key="8">
    <source>
        <dbReference type="EMBL" id="GJM61492.1"/>
    </source>
</evidence>
<name>A0AAN4VXW5_9BACT</name>
<dbReference type="CDD" id="cd05254">
    <property type="entry name" value="dTDP_HR_like_SDR_e"/>
    <property type="match status" value="1"/>
</dbReference>
<evidence type="ECO:0000256" key="5">
    <source>
        <dbReference type="ARBA" id="ARBA00048200"/>
    </source>
</evidence>
<dbReference type="InterPro" id="IPR029903">
    <property type="entry name" value="RmlD-like-bd"/>
</dbReference>
<dbReference type="PANTHER" id="PTHR10491:SF4">
    <property type="entry name" value="METHIONINE ADENOSYLTRANSFERASE 2 SUBUNIT BETA"/>
    <property type="match status" value="1"/>
</dbReference>
<sequence>MEQIKILVLGAAGMAGHVIARYFGSKENYKVFTLARNCNSIKPDFEVDLKDFEALTKVLEKGFDVVINGVGLLNQYAENNPDEAILINSYLPHFLAKKSTALNYKFIHISTDCVFSGAKGKYTEDSFKDGVGFYAQTKALGEVTYGDNLTIRTSIIGPELKNNGIGLFDWFMKQKGETNGYSKSIWSGVTTPILAEAIEAAIINKVTGLVHLSNNDGITKYDLLKVISIVFEKDIVVHKVDGVAADKSILDTQSKLNYQVPSYPDMIVHLKNWITNSEDYS</sequence>
<evidence type="ECO:0000256" key="6">
    <source>
        <dbReference type="RuleBase" id="RU364082"/>
    </source>
</evidence>
<evidence type="ECO:0000259" key="7">
    <source>
        <dbReference type="Pfam" id="PF04321"/>
    </source>
</evidence>
<dbReference type="Gene3D" id="3.40.50.720">
    <property type="entry name" value="NAD(P)-binding Rossmann-like Domain"/>
    <property type="match status" value="1"/>
</dbReference>
<accession>A0AAN4VXW5</accession>
<comment type="function">
    <text evidence="6">Catalyzes the reduction of dTDP-6-deoxy-L-lyxo-4-hexulose to yield dTDP-L-rhamnose.</text>
</comment>
<dbReference type="GO" id="GO:0008831">
    <property type="term" value="F:dTDP-4-dehydrorhamnose reductase activity"/>
    <property type="evidence" value="ECO:0007669"/>
    <property type="project" value="UniProtKB-EC"/>
</dbReference>
<dbReference type="GO" id="GO:0019305">
    <property type="term" value="P:dTDP-rhamnose biosynthetic process"/>
    <property type="evidence" value="ECO:0007669"/>
    <property type="project" value="TreeGrafter"/>
</dbReference>
<comment type="pathway">
    <text evidence="1 6">Carbohydrate biosynthesis; dTDP-L-rhamnose biosynthesis.</text>
</comment>
<dbReference type="EC" id="1.1.1.133" evidence="3 6"/>
<keyword evidence="6" id="KW-0521">NADP</keyword>
<comment type="catalytic activity">
    <reaction evidence="5">
        <text>dTDP-beta-L-rhamnose + NADP(+) = dTDP-4-dehydro-beta-L-rhamnose + NADPH + H(+)</text>
        <dbReference type="Rhea" id="RHEA:21796"/>
        <dbReference type="ChEBI" id="CHEBI:15378"/>
        <dbReference type="ChEBI" id="CHEBI:57510"/>
        <dbReference type="ChEBI" id="CHEBI:57783"/>
        <dbReference type="ChEBI" id="CHEBI:58349"/>
        <dbReference type="ChEBI" id="CHEBI:62830"/>
        <dbReference type="EC" id="1.1.1.133"/>
    </reaction>
</comment>
<organism evidence="8 9">
    <name type="scientific">Persicobacter diffluens</name>
    <dbReference type="NCBI Taxonomy" id="981"/>
    <lineage>
        <taxon>Bacteria</taxon>
        <taxon>Pseudomonadati</taxon>
        <taxon>Bacteroidota</taxon>
        <taxon>Cytophagia</taxon>
        <taxon>Cytophagales</taxon>
        <taxon>Persicobacteraceae</taxon>
        <taxon>Persicobacter</taxon>
    </lineage>
</organism>
<feature type="domain" description="RmlD-like substrate binding" evidence="7">
    <location>
        <begin position="5"/>
        <end position="233"/>
    </location>
</feature>
<dbReference type="PANTHER" id="PTHR10491">
    <property type="entry name" value="DTDP-4-DEHYDRORHAMNOSE REDUCTASE"/>
    <property type="match status" value="1"/>
</dbReference>
<dbReference type="Proteomes" id="UP001310022">
    <property type="component" value="Unassembled WGS sequence"/>
</dbReference>
<reference evidence="8 9" key="1">
    <citation type="submission" date="2021-12" db="EMBL/GenBank/DDBJ databases">
        <title>Genome sequencing of bacteria with rrn-lacking chromosome and rrn-plasmid.</title>
        <authorList>
            <person name="Anda M."/>
            <person name="Iwasaki W."/>
        </authorList>
    </citation>
    <scope>NUCLEOTIDE SEQUENCE [LARGE SCALE GENOMIC DNA]</scope>
    <source>
        <strain evidence="8 9">NBRC 15940</strain>
    </source>
</reference>
<dbReference type="InterPro" id="IPR036291">
    <property type="entry name" value="NAD(P)-bd_dom_sf"/>
</dbReference>
<protein>
    <recommendedName>
        <fullName evidence="4 6">dTDP-4-dehydrorhamnose reductase</fullName>
        <ecNumber evidence="3 6">1.1.1.133</ecNumber>
    </recommendedName>
</protein>
<keyword evidence="6" id="KW-0560">Oxidoreductase</keyword>
<evidence type="ECO:0000256" key="2">
    <source>
        <dbReference type="ARBA" id="ARBA00010944"/>
    </source>
</evidence>
<gene>
    <name evidence="8" type="ORF">PEDI_20440</name>
</gene>
<dbReference type="SUPFAM" id="SSF51735">
    <property type="entry name" value="NAD(P)-binding Rossmann-fold domains"/>
    <property type="match status" value="1"/>
</dbReference>
<dbReference type="RefSeq" id="WP_338237028.1">
    <property type="nucleotide sequence ID" value="NZ_BQKE01000001.1"/>
</dbReference>
<dbReference type="GO" id="GO:0005829">
    <property type="term" value="C:cytosol"/>
    <property type="evidence" value="ECO:0007669"/>
    <property type="project" value="TreeGrafter"/>
</dbReference>
<dbReference type="AlphaFoldDB" id="A0AAN4VXW5"/>
<dbReference type="InterPro" id="IPR005913">
    <property type="entry name" value="dTDP_dehydrorham_reduct"/>
</dbReference>
<comment type="similarity">
    <text evidence="2 6">Belongs to the dTDP-4-dehydrorhamnose reductase family.</text>
</comment>